<dbReference type="Proteomes" id="UP000594873">
    <property type="component" value="Chromosome"/>
</dbReference>
<sequence>MSVDEGFVDWVREAVAPLGGLGVRKMMGGASLYIDGTIFAILDEGEIWFKADAESDALWDEEGCARFTVTMKDGKTGTMNYRRGPADVYDDADAMLRWARLGLEAGVRGAAKKKPKKRP</sequence>
<evidence type="ECO:0000313" key="2">
    <source>
        <dbReference type="EMBL" id="QPQ54742.1"/>
    </source>
</evidence>
<feature type="domain" description="TfoX N-terminal" evidence="1">
    <location>
        <begin position="13"/>
        <end position="105"/>
    </location>
</feature>
<dbReference type="EMBL" id="CP065592">
    <property type="protein sequence ID" value="QPQ54742.1"/>
    <property type="molecule type" value="Genomic_DNA"/>
</dbReference>
<keyword evidence="3" id="KW-1185">Reference proteome</keyword>
<accession>A0A7T2LM65</accession>
<proteinExistence type="predicted"/>
<dbReference type="SUPFAM" id="SSF159894">
    <property type="entry name" value="YgaC/TfoX-N like"/>
    <property type="match status" value="1"/>
</dbReference>
<dbReference type="Pfam" id="PF04993">
    <property type="entry name" value="TfoX_N"/>
    <property type="match status" value="1"/>
</dbReference>
<dbReference type="InterPro" id="IPR007076">
    <property type="entry name" value="TfoX_N"/>
</dbReference>
<dbReference type="Gene3D" id="3.30.1460.30">
    <property type="entry name" value="YgaC/TfoX-N like chaperone"/>
    <property type="match status" value="1"/>
</dbReference>
<dbReference type="KEGG" id="sflv:IC614_10475"/>
<reference evidence="2 3" key="1">
    <citation type="submission" date="2020-11" db="EMBL/GenBank/DDBJ databases">
        <title>Genome seq and assembly of Sphingosinicella sp.</title>
        <authorList>
            <person name="Chhetri G."/>
        </authorList>
    </citation>
    <scope>NUCLEOTIDE SEQUENCE [LARGE SCALE GENOMIC DNA]</scope>
    <source>
        <strain evidence="2 3">UDD2</strain>
    </source>
</reference>
<dbReference type="RefSeq" id="WP_200971372.1">
    <property type="nucleotide sequence ID" value="NZ_CP065592.1"/>
</dbReference>
<evidence type="ECO:0000259" key="1">
    <source>
        <dbReference type="Pfam" id="PF04993"/>
    </source>
</evidence>
<dbReference type="AlphaFoldDB" id="A0A7T2LM65"/>
<name>A0A7T2LM65_9SPHN</name>
<gene>
    <name evidence="2" type="ORF">IC614_10475</name>
</gene>
<evidence type="ECO:0000313" key="3">
    <source>
        <dbReference type="Proteomes" id="UP000594873"/>
    </source>
</evidence>
<protein>
    <submittedName>
        <fullName evidence="2">TfoX/Sxy family protein</fullName>
    </submittedName>
</protein>
<organism evidence="2 3">
    <name type="scientific">Allosphingosinicella flava</name>
    <dbReference type="NCBI Taxonomy" id="2771430"/>
    <lineage>
        <taxon>Bacteria</taxon>
        <taxon>Pseudomonadati</taxon>
        <taxon>Pseudomonadota</taxon>
        <taxon>Alphaproteobacteria</taxon>
        <taxon>Sphingomonadales</taxon>
        <taxon>Sphingomonadaceae</taxon>
        <taxon>Allosphingosinicella</taxon>
    </lineage>
</organism>